<proteinExistence type="inferred from homology"/>
<feature type="transmembrane region" description="Helical" evidence="7">
    <location>
        <begin position="123"/>
        <end position="143"/>
    </location>
</feature>
<accession>A0AAW5E3E7</accession>
<evidence type="ECO:0000259" key="8">
    <source>
        <dbReference type="PROSITE" id="PS50928"/>
    </source>
</evidence>
<keyword evidence="6 7" id="KW-0472">Membrane</keyword>
<dbReference type="Gene3D" id="1.10.3720.10">
    <property type="entry name" value="MetI-like"/>
    <property type="match status" value="1"/>
</dbReference>
<dbReference type="SUPFAM" id="SSF161098">
    <property type="entry name" value="MetI-like"/>
    <property type="match status" value="1"/>
</dbReference>
<comment type="similarity">
    <text evidence="7">Belongs to the binding-protein-dependent transport system permease family.</text>
</comment>
<dbReference type="InterPro" id="IPR000515">
    <property type="entry name" value="MetI-like"/>
</dbReference>
<dbReference type="InterPro" id="IPR035906">
    <property type="entry name" value="MetI-like_sf"/>
</dbReference>
<keyword evidence="5 7" id="KW-1133">Transmembrane helix</keyword>
<feature type="transmembrane region" description="Helical" evidence="7">
    <location>
        <begin position="203"/>
        <end position="226"/>
    </location>
</feature>
<gene>
    <name evidence="9" type="ORF">MJG50_04675</name>
</gene>
<keyword evidence="10" id="KW-1185">Reference proteome</keyword>
<comment type="subcellular location">
    <subcellularLocation>
        <location evidence="1 7">Cell membrane</location>
        <topology evidence="1 7">Multi-pass membrane protein</topology>
    </subcellularLocation>
</comment>
<dbReference type="EMBL" id="JAKTTI010000004">
    <property type="protein sequence ID" value="MCH1624612.1"/>
    <property type="molecule type" value="Genomic_DNA"/>
</dbReference>
<evidence type="ECO:0000256" key="3">
    <source>
        <dbReference type="ARBA" id="ARBA00022475"/>
    </source>
</evidence>
<keyword evidence="3" id="KW-1003">Cell membrane</keyword>
<protein>
    <submittedName>
        <fullName evidence="9">Carbohydrate ABC transporter permease</fullName>
    </submittedName>
</protein>
<evidence type="ECO:0000313" key="10">
    <source>
        <dbReference type="Proteomes" id="UP001431131"/>
    </source>
</evidence>
<evidence type="ECO:0000313" key="9">
    <source>
        <dbReference type="EMBL" id="MCH1624612.1"/>
    </source>
</evidence>
<feature type="transmembrane region" description="Helical" evidence="7">
    <location>
        <begin position="163"/>
        <end position="182"/>
    </location>
</feature>
<evidence type="ECO:0000256" key="7">
    <source>
        <dbReference type="RuleBase" id="RU363032"/>
    </source>
</evidence>
<comment type="caution">
    <text evidence="9">The sequence shown here is derived from an EMBL/GenBank/DDBJ whole genome shotgun (WGS) entry which is preliminary data.</text>
</comment>
<dbReference type="CDD" id="cd06261">
    <property type="entry name" value="TM_PBP2"/>
    <property type="match status" value="1"/>
</dbReference>
<feature type="transmembrane region" description="Helical" evidence="7">
    <location>
        <begin position="27"/>
        <end position="52"/>
    </location>
</feature>
<evidence type="ECO:0000256" key="4">
    <source>
        <dbReference type="ARBA" id="ARBA00022692"/>
    </source>
</evidence>
<keyword evidence="2 7" id="KW-0813">Transport</keyword>
<feature type="transmembrane region" description="Helical" evidence="7">
    <location>
        <begin position="261"/>
        <end position="282"/>
    </location>
</feature>
<dbReference type="Proteomes" id="UP001431131">
    <property type="component" value="Unassembled WGS sequence"/>
</dbReference>
<name>A0AAW5E3E7_9BACI</name>
<evidence type="ECO:0000256" key="6">
    <source>
        <dbReference type="ARBA" id="ARBA00023136"/>
    </source>
</evidence>
<organism evidence="9 10">
    <name type="scientific">Fredinandcohnia quinoae</name>
    <dbReference type="NCBI Taxonomy" id="2918902"/>
    <lineage>
        <taxon>Bacteria</taxon>
        <taxon>Bacillati</taxon>
        <taxon>Bacillota</taxon>
        <taxon>Bacilli</taxon>
        <taxon>Bacillales</taxon>
        <taxon>Bacillaceae</taxon>
        <taxon>Fredinandcohnia</taxon>
    </lineage>
</organism>
<dbReference type="GO" id="GO:0055085">
    <property type="term" value="P:transmembrane transport"/>
    <property type="evidence" value="ECO:0007669"/>
    <property type="project" value="InterPro"/>
</dbReference>
<feature type="domain" description="ABC transmembrane type-1" evidence="8">
    <location>
        <begin position="91"/>
        <end position="282"/>
    </location>
</feature>
<dbReference type="Pfam" id="PF00528">
    <property type="entry name" value="BPD_transp_1"/>
    <property type="match status" value="1"/>
</dbReference>
<evidence type="ECO:0000256" key="1">
    <source>
        <dbReference type="ARBA" id="ARBA00004651"/>
    </source>
</evidence>
<dbReference type="RefSeq" id="WP_240253181.1">
    <property type="nucleotide sequence ID" value="NZ_JAKTTI010000004.1"/>
</dbReference>
<reference evidence="9" key="1">
    <citation type="submission" date="2022-02" db="EMBL/GenBank/DDBJ databases">
        <title>Fredinandcohnia quinoae sp. nov. isolated from Chenopodium quinoa seeds.</title>
        <authorList>
            <person name="Saati-Santamaria Z."/>
            <person name="Flores-Felix J.D."/>
            <person name="Igual J.M."/>
            <person name="Velazquez E."/>
            <person name="Garcia-Fraile P."/>
            <person name="Martinez-Molina E."/>
        </authorList>
    </citation>
    <scope>NUCLEOTIDE SEQUENCE</scope>
    <source>
        <strain evidence="9">SECRCQ15</strain>
    </source>
</reference>
<dbReference type="GO" id="GO:0005886">
    <property type="term" value="C:plasma membrane"/>
    <property type="evidence" value="ECO:0007669"/>
    <property type="project" value="UniProtKB-SubCell"/>
</dbReference>
<dbReference type="PROSITE" id="PS50928">
    <property type="entry name" value="ABC_TM1"/>
    <property type="match status" value="1"/>
</dbReference>
<keyword evidence="4 7" id="KW-0812">Transmembrane</keyword>
<evidence type="ECO:0000256" key="2">
    <source>
        <dbReference type="ARBA" id="ARBA00022448"/>
    </source>
</evidence>
<sequence length="297" mass="33334">MSEVITQQTSVKPTVPKNTKKTYLNKIGFGLLYLILGLFAIIQIYPLVWLVFFSLKTNQEVFGMSPFALPQDPQWENYTKAWTSGNIGMYFFNSVWITLLSVLLTIILASFVTFAVTRMHWKLSGLVLGLFLVAYMIPLHSTLIPLFNMFNNVNLIDNPASIVLSYTAFNLPLTIMILLGFYKTFPREIEEAAVMDGCSVHRIFFQITLPMTVPVLSTTAIINMIYNWNEFVFVNTFISSDSWKTLTVGINNFVGQYLTDWGAIGATLVISIVPILIAFLFLSDKIVEGMAAGSVKG</sequence>
<dbReference type="PANTHER" id="PTHR43744:SF12">
    <property type="entry name" value="ABC TRANSPORTER PERMEASE PROTEIN MG189-RELATED"/>
    <property type="match status" value="1"/>
</dbReference>
<dbReference type="AlphaFoldDB" id="A0AAW5E3E7"/>
<evidence type="ECO:0000256" key="5">
    <source>
        <dbReference type="ARBA" id="ARBA00022989"/>
    </source>
</evidence>
<dbReference type="PANTHER" id="PTHR43744">
    <property type="entry name" value="ABC TRANSPORTER PERMEASE PROTEIN MG189-RELATED-RELATED"/>
    <property type="match status" value="1"/>
</dbReference>
<feature type="transmembrane region" description="Helical" evidence="7">
    <location>
        <begin position="95"/>
        <end position="116"/>
    </location>
</feature>